<keyword evidence="2 9" id="KW-0489">Methyltransferase</keyword>
<gene>
    <name evidence="9" type="ORF">Pcatena_14380</name>
</gene>
<comment type="catalytic activity">
    <reaction evidence="6">
        <text>a 2'-deoxyadenosine in DNA + S-adenosyl-L-methionine = an N(6)-methyl-2'-deoxyadenosine in DNA + S-adenosyl-L-homocysteine + H(+)</text>
        <dbReference type="Rhea" id="RHEA:15197"/>
        <dbReference type="Rhea" id="RHEA-COMP:12418"/>
        <dbReference type="Rhea" id="RHEA-COMP:12419"/>
        <dbReference type="ChEBI" id="CHEBI:15378"/>
        <dbReference type="ChEBI" id="CHEBI:57856"/>
        <dbReference type="ChEBI" id="CHEBI:59789"/>
        <dbReference type="ChEBI" id="CHEBI:90615"/>
        <dbReference type="ChEBI" id="CHEBI:90616"/>
        <dbReference type="EC" id="2.1.1.72"/>
    </reaction>
</comment>
<evidence type="ECO:0000313" key="10">
    <source>
        <dbReference type="Proteomes" id="UP000273154"/>
    </source>
</evidence>
<dbReference type="GO" id="GO:0003677">
    <property type="term" value="F:DNA binding"/>
    <property type="evidence" value="ECO:0007669"/>
    <property type="project" value="InterPro"/>
</dbReference>
<dbReference type="PROSITE" id="PS00092">
    <property type="entry name" value="N6_MTASE"/>
    <property type="match status" value="1"/>
</dbReference>
<keyword evidence="10" id="KW-1185">Reference proteome</keyword>
<evidence type="ECO:0000259" key="7">
    <source>
        <dbReference type="Pfam" id="PF02384"/>
    </source>
</evidence>
<accession>A0A3G9JZB9</accession>
<feature type="domain" description="DNA methylase adenine-specific" evidence="7">
    <location>
        <begin position="168"/>
        <end position="457"/>
    </location>
</feature>
<dbReference type="GO" id="GO:0032259">
    <property type="term" value="P:methylation"/>
    <property type="evidence" value="ECO:0007669"/>
    <property type="project" value="UniProtKB-KW"/>
</dbReference>
<evidence type="ECO:0000256" key="2">
    <source>
        <dbReference type="ARBA" id="ARBA00022603"/>
    </source>
</evidence>
<dbReference type="InterPro" id="IPR003356">
    <property type="entry name" value="DNA_methylase_A-5"/>
</dbReference>
<dbReference type="GeneID" id="88849578"/>
<keyword evidence="3" id="KW-0808">Transferase</keyword>
<dbReference type="EC" id="2.1.1.72" evidence="1"/>
<dbReference type="GO" id="GO:0008170">
    <property type="term" value="F:N-methyltransferase activity"/>
    <property type="evidence" value="ECO:0007669"/>
    <property type="project" value="InterPro"/>
</dbReference>
<evidence type="ECO:0000256" key="4">
    <source>
        <dbReference type="ARBA" id="ARBA00022691"/>
    </source>
</evidence>
<dbReference type="InterPro" id="IPR022749">
    <property type="entry name" value="D12N6_MeTrfase_N"/>
</dbReference>
<dbReference type="EMBL" id="AP019367">
    <property type="protein sequence ID" value="BBH50851.1"/>
    <property type="molecule type" value="Genomic_DNA"/>
</dbReference>
<dbReference type="AlphaFoldDB" id="A0A3G9JZB9"/>
<evidence type="ECO:0000256" key="1">
    <source>
        <dbReference type="ARBA" id="ARBA00011900"/>
    </source>
</evidence>
<keyword evidence="4" id="KW-0949">S-adenosyl-L-methionine</keyword>
<dbReference type="PANTHER" id="PTHR42933">
    <property type="entry name" value="SLR6095 PROTEIN"/>
    <property type="match status" value="1"/>
</dbReference>
<proteinExistence type="predicted"/>
<evidence type="ECO:0000256" key="3">
    <source>
        <dbReference type="ARBA" id="ARBA00022679"/>
    </source>
</evidence>
<dbReference type="OrthoDB" id="9784823at2"/>
<sequence>MANERELQATTTKQATEKAALVWSIADTLRGLYKPVEYGRVILPMTIVKRFHDCLLPAHERVLETAKRTAGLDVRDGFLRRASGYDFYNTSSFTWETLLADPAGIEENFTDYLQGFSENVQDILFQSGMKFDNEIRTMADSGVLYQVVKDFGGSKGDFGPDKITEVEMGGIFENLVSRFSETDEAGEHFTSRDIVYLMTDLVIAADPRVFEGDHIRRLVYDGSMGTSQMLSCMRERLLALDSEADVQTFGQELNPFTFAIAKASALIRGEDADNMRRGNTYDNDQFPDYEFDYVIQNPPFGISFAAQQAAIKAEHAKGNEGRFPCELPAVGDGQTLFALNGLAKLKDEGIMAIVQDASPLYKGKPGKGEDDYRRYILGNDWLDAIVQLSTDSFVNTGIATYIWLFDKDKPESHRGKVLLVDASNAFVKRRKGIGNKKNDITRTCRDLIVKAFGNWADGTCEGTAEDGSTVSVEAKLFDSTEFGFDRITVYTPERDKNGDVVRDRKGKPVAKTDEGGKKIADTEDVPLGEDIDAYMAREVEPYNPGAWYDKKKVQRGYTIPFTRAFYNYKELEPAEEIAKRIVEHEKTLEASLEALFGEGR</sequence>
<dbReference type="SUPFAM" id="SSF53335">
    <property type="entry name" value="S-adenosyl-L-methionine-dependent methyltransferases"/>
    <property type="match status" value="1"/>
</dbReference>
<reference evidence="10" key="1">
    <citation type="submission" date="2018-11" db="EMBL/GenBank/DDBJ databases">
        <title>Comparative genomics of Parolsenella catena and Libanicoccus massiliensis: Reclassification of Libanicoccus massiliensis as Parolsenella massiliensis comb. nov.</title>
        <authorList>
            <person name="Sakamoto M."/>
            <person name="Ikeyama N."/>
            <person name="Murakami T."/>
            <person name="Mori H."/>
            <person name="Yuki M."/>
            <person name="Ohkuma M."/>
        </authorList>
    </citation>
    <scope>NUCLEOTIDE SEQUENCE [LARGE SCALE GENOMIC DNA]</scope>
    <source>
        <strain evidence="10">JCM 31932</strain>
    </source>
</reference>
<feature type="domain" description="N6 adenine-specific DNA methyltransferase N-terminal" evidence="8">
    <location>
        <begin position="21"/>
        <end position="151"/>
    </location>
</feature>
<dbReference type="REBASE" id="310640">
    <property type="entry name" value="M.Pca31932ORF14380P"/>
</dbReference>
<dbReference type="GO" id="GO:0009007">
    <property type="term" value="F:site-specific DNA-methyltransferase (adenine-specific) activity"/>
    <property type="evidence" value="ECO:0007669"/>
    <property type="project" value="UniProtKB-EC"/>
</dbReference>
<dbReference type="InterPro" id="IPR051537">
    <property type="entry name" value="DNA_Adenine_Mtase"/>
</dbReference>
<dbReference type="PANTHER" id="PTHR42933:SF3">
    <property type="entry name" value="TYPE I RESTRICTION ENZYME MJAVIII METHYLASE SUBUNIT"/>
    <property type="match status" value="1"/>
</dbReference>
<evidence type="ECO:0000256" key="5">
    <source>
        <dbReference type="ARBA" id="ARBA00022747"/>
    </source>
</evidence>
<dbReference type="Pfam" id="PF02384">
    <property type="entry name" value="N6_Mtase"/>
    <property type="match status" value="1"/>
</dbReference>
<dbReference type="PRINTS" id="PR00507">
    <property type="entry name" value="N12N6MTFRASE"/>
</dbReference>
<dbReference type="RefSeq" id="WP_126423016.1">
    <property type="nucleotide sequence ID" value="NZ_AP019367.1"/>
</dbReference>
<dbReference type="GO" id="GO:0009307">
    <property type="term" value="P:DNA restriction-modification system"/>
    <property type="evidence" value="ECO:0007669"/>
    <property type="project" value="UniProtKB-KW"/>
</dbReference>
<dbReference type="Proteomes" id="UP000273154">
    <property type="component" value="Chromosome"/>
</dbReference>
<evidence type="ECO:0000256" key="6">
    <source>
        <dbReference type="ARBA" id="ARBA00047942"/>
    </source>
</evidence>
<dbReference type="InterPro" id="IPR002052">
    <property type="entry name" value="DNA_methylase_N6_adenine_CS"/>
</dbReference>
<evidence type="ECO:0000259" key="8">
    <source>
        <dbReference type="Pfam" id="PF12161"/>
    </source>
</evidence>
<keyword evidence="5" id="KW-0680">Restriction system</keyword>
<dbReference type="KEGG" id="pcat:Pcatena_14380"/>
<dbReference type="Pfam" id="PF12161">
    <property type="entry name" value="HsdM_N"/>
    <property type="match status" value="1"/>
</dbReference>
<evidence type="ECO:0000313" key="9">
    <source>
        <dbReference type="EMBL" id="BBH50851.1"/>
    </source>
</evidence>
<protein>
    <recommendedName>
        <fullName evidence="1">site-specific DNA-methyltransferase (adenine-specific)</fullName>
        <ecNumber evidence="1">2.1.1.72</ecNumber>
    </recommendedName>
</protein>
<name>A0A3G9JZB9_9ACTN</name>
<organism evidence="9 10">
    <name type="scientific">Parolsenella catena</name>
    <dbReference type="NCBI Taxonomy" id="2003188"/>
    <lineage>
        <taxon>Bacteria</taxon>
        <taxon>Bacillati</taxon>
        <taxon>Actinomycetota</taxon>
        <taxon>Coriobacteriia</taxon>
        <taxon>Coriobacteriales</taxon>
        <taxon>Atopobiaceae</taxon>
        <taxon>Parolsenella</taxon>
    </lineage>
</organism>
<dbReference type="Gene3D" id="3.40.50.150">
    <property type="entry name" value="Vaccinia Virus protein VP39"/>
    <property type="match status" value="1"/>
</dbReference>
<dbReference type="InterPro" id="IPR029063">
    <property type="entry name" value="SAM-dependent_MTases_sf"/>
</dbReference>